<evidence type="ECO:0000313" key="1">
    <source>
        <dbReference type="EMBL" id="GEK53330.1"/>
    </source>
</evidence>
<sequence>MRQIALIEVLLSKQHEVTLFYRDLAPLLHCKLTNMGVDLKFVVDEAALVTMLSSTDILIVDDYALSENTLSKLNLTVKKMVFFDDGAYLNPLEFDLIVNPSDVVETIHKASKVLQGPAYRLIRSEFKSHRTRESVIDKSVFISLGGTDVKMLTPELCKQFVTSSDIAKLVVAVSSGCSEKTLTLLNSLQQNDKFELHINHPNLARLMSEADIAITSAGGSLFELMYLGVPTIALVLVDNQSQALDSSLNNSAYQCIDFRNEHADLTNVGQQALFLLKSADMKKKLSLLGQQAVDGLAVERIIEALN</sequence>
<accession>A0A510XQQ5</accession>
<reference evidence="1 2" key="1">
    <citation type="submission" date="2019-07" db="EMBL/GenBank/DDBJ databases">
        <title>Whole genome shotgun sequence of Pseudoalteromonas espejiana NBRC 102222.</title>
        <authorList>
            <person name="Hosoyama A."/>
            <person name="Uohara A."/>
            <person name="Ohji S."/>
            <person name="Ichikawa N."/>
        </authorList>
    </citation>
    <scope>NUCLEOTIDE SEQUENCE [LARGE SCALE GENOMIC DNA]</scope>
    <source>
        <strain evidence="1 2">NBRC 102222</strain>
    </source>
</reference>
<dbReference type="AlphaFoldDB" id="A0A510XQQ5"/>
<proteinExistence type="predicted"/>
<evidence type="ECO:0000313" key="2">
    <source>
        <dbReference type="Proteomes" id="UP000321419"/>
    </source>
</evidence>
<dbReference type="Proteomes" id="UP000321419">
    <property type="component" value="Unassembled WGS sequence"/>
</dbReference>
<dbReference type="EMBL" id="BJUM01000002">
    <property type="protein sequence ID" value="GEK53330.1"/>
    <property type="molecule type" value="Genomic_DNA"/>
</dbReference>
<dbReference type="SUPFAM" id="SSF53756">
    <property type="entry name" value="UDP-Glycosyltransferase/glycogen phosphorylase"/>
    <property type="match status" value="1"/>
</dbReference>
<comment type="caution">
    <text evidence="1">The sequence shown here is derived from an EMBL/GenBank/DDBJ whole genome shotgun (WGS) entry which is preliminary data.</text>
</comment>
<keyword evidence="2" id="KW-1185">Reference proteome</keyword>
<dbReference type="Gene3D" id="3.40.50.11190">
    <property type="match status" value="1"/>
</dbReference>
<gene>
    <name evidence="1" type="ORF">PES01_01750</name>
</gene>
<name>A0A510XQQ5_9GAMM</name>
<dbReference type="Gene3D" id="3.40.50.2000">
    <property type="entry name" value="Glycogen Phosphorylase B"/>
    <property type="match status" value="1"/>
</dbReference>
<protein>
    <submittedName>
        <fullName evidence="1">Uncharacterized protein</fullName>
    </submittedName>
</protein>
<organism evidence="1 2">
    <name type="scientific">Pseudoalteromonas espejiana</name>
    <dbReference type="NCBI Taxonomy" id="28107"/>
    <lineage>
        <taxon>Bacteria</taxon>
        <taxon>Pseudomonadati</taxon>
        <taxon>Pseudomonadota</taxon>
        <taxon>Gammaproteobacteria</taxon>
        <taxon>Alteromonadales</taxon>
        <taxon>Pseudoalteromonadaceae</taxon>
        <taxon>Pseudoalteromonas</taxon>
    </lineage>
</organism>